<evidence type="ECO:0000313" key="3">
    <source>
        <dbReference type="Proteomes" id="UP000299102"/>
    </source>
</evidence>
<dbReference type="AlphaFoldDB" id="A0A4C1T825"/>
<name>A0A4C1T825_EUMVA</name>
<reference evidence="2 3" key="1">
    <citation type="journal article" date="2019" name="Commun. Biol.">
        <title>The bagworm genome reveals a unique fibroin gene that provides high tensile strength.</title>
        <authorList>
            <person name="Kono N."/>
            <person name="Nakamura H."/>
            <person name="Ohtoshi R."/>
            <person name="Tomita M."/>
            <person name="Numata K."/>
            <person name="Arakawa K."/>
        </authorList>
    </citation>
    <scope>NUCLEOTIDE SEQUENCE [LARGE SCALE GENOMIC DNA]</scope>
</reference>
<accession>A0A4C1T825</accession>
<comment type="caution">
    <text evidence="2">The sequence shown here is derived from an EMBL/GenBank/DDBJ whole genome shotgun (WGS) entry which is preliminary data.</text>
</comment>
<dbReference type="EMBL" id="BGZK01000040">
    <property type="protein sequence ID" value="GBP10326.1"/>
    <property type="molecule type" value="Genomic_DNA"/>
</dbReference>
<sequence length="197" mass="21902">MMLNNDEGDRFAKAPTKAPAEARRDTRRRPRPRAPRDFTTLSTLTTAPPGVTAPAISARRSSRSRSECAAYEHDTPRTRSPFGDWRAARRARWERARGGRRGAAAARDQSRRRSRDARAGRTHACLQIIIIAAATPLRARRAGYAAPRYGRRAPHAAPRPHSCRLHLAGFESNAFRSASICLRVSGGTSIARHRSFR</sequence>
<keyword evidence="3" id="KW-1185">Reference proteome</keyword>
<feature type="compositionally biased region" description="Basic and acidic residues" evidence="1">
    <location>
        <begin position="64"/>
        <end position="77"/>
    </location>
</feature>
<protein>
    <submittedName>
        <fullName evidence="2">Uncharacterized protein</fullName>
    </submittedName>
</protein>
<organism evidence="2 3">
    <name type="scientific">Eumeta variegata</name>
    <name type="common">Bagworm moth</name>
    <name type="synonym">Eumeta japonica</name>
    <dbReference type="NCBI Taxonomy" id="151549"/>
    <lineage>
        <taxon>Eukaryota</taxon>
        <taxon>Metazoa</taxon>
        <taxon>Ecdysozoa</taxon>
        <taxon>Arthropoda</taxon>
        <taxon>Hexapoda</taxon>
        <taxon>Insecta</taxon>
        <taxon>Pterygota</taxon>
        <taxon>Neoptera</taxon>
        <taxon>Endopterygota</taxon>
        <taxon>Lepidoptera</taxon>
        <taxon>Glossata</taxon>
        <taxon>Ditrysia</taxon>
        <taxon>Tineoidea</taxon>
        <taxon>Psychidae</taxon>
        <taxon>Oiketicinae</taxon>
        <taxon>Eumeta</taxon>
    </lineage>
</organism>
<evidence type="ECO:0000256" key="1">
    <source>
        <dbReference type="SAM" id="MobiDB-lite"/>
    </source>
</evidence>
<evidence type="ECO:0000313" key="2">
    <source>
        <dbReference type="EMBL" id="GBP10326.1"/>
    </source>
</evidence>
<feature type="region of interest" description="Disordered" evidence="1">
    <location>
        <begin position="1"/>
        <end position="119"/>
    </location>
</feature>
<feature type="compositionally biased region" description="Basic and acidic residues" evidence="1">
    <location>
        <begin position="108"/>
        <end position="119"/>
    </location>
</feature>
<dbReference type="Proteomes" id="UP000299102">
    <property type="component" value="Unassembled WGS sequence"/>
</dbReference>
<proteinExistence type="predicted"/>
<gene>
    <name evidence="2" type="ORF">EVAR_5641_1</name>
</gene>